<evidence type="ECO:0000313" key="2">
    <source>
        <dbReference type="Proteomes" id="UP001499988"/>
    </source>
</evidence>
<organism evidence="1 2">
    <name type="scientific">Ferrimonas pelagia</name>
    <dbReference type="NCBI Taxonomy" id="1177826"/>
    <lineage>
        <taxon>Bacteria</taxon>
        <taxon>Pseudomonadati</taxon>
        <taxon>Pseudomonadota</taxon>
        <taxon>Gammaproteobacteria</taxon>
        <taxon>Alteromonadales</taxon>
        <taxon>Ferrimonadaceae</taxon>
        <taxon>Ferrimonas</taxon>
    </lineage>
</organism>
<accession>A0ABP9EUM0</accession>
<evidence type="ECO:0000313" key="1">
    <source>
        <dbReference type="EMBL" id="GAA4881588.1"/>
    </source>
</evidence>
<sequence length="242" mass="27273">MPNGRGNATLSFFKLPHFVLDSQQYQSLRPVCRALLIQAGGQYNGQNNGDLHLAEQPMLALGWKRDQLRKAIAELETSELLRKTRPQTSRKAPNLYGLGWQAIDADPTKLPASARHKTKVQLPGDKGKKSKFAQVLKIILSHPDYLALSKPAQALLWEVAAQYNGHNNGELLLTHAYFGSRGWTKPALKKARDELLNADWLRLASCPLSRKGSEPLRYALSWKPLDLEIEQPEPYRVRNLNH</sequence>
<reference evidence="2" key="1">
    <citation type="journal article" date="2019" name="Int. J. Syst. Evol. Microbiol.">
        <title>The Global Catalogue of Microorganisms (GCM) 10K type strain sequencing project: providing services to taxonomists for standard genome sequencing and annotation.</title>
        <authorList>
            <consortium name="The Broad Institute Genomics Platform"/>
            <consortium name="The Broad Institute Genome Sequencing Center for Infectious Disease"/>
            <person name="Wu L."/>
            <person name="Ma J."/>
        </authorList>
    </citation>
    <scope>NUCLEOTIDE SEQUENCE [LARGE SCALE GENOMIC DNA]</scope>
    <source>
        <strain evidence="2">JCM 18401</strain>
    </source>
</reference>
<protein>
    <recommendedName>
        <fullName evidence="3">Replication protein</fullName>
    </recommendedName>
</protein>
<dbReference type="Proteomes" id="UP001499988">
    <property type="component" value="Unassembled WGS sequence"/>
</dbReference>
<keyword evidence="2" id="KW-1185">Reference proteome</keyword>
<dbReference type="EMBL" id="BAABJZ010000021">
    <property type="protein sequence ID" value="GAA4881588.1"/>
    <property type="molecule type" value="Genomic_DNA"/>
</dbReference>
<evidence type="ECO:0008006" key="3">
    <source>
        <dbReference type="Google" id="ProtNLM"/>
    </source>
</evidence>
<comment type="caution">
    <text evidence="1">The sequence shown here is derived from an EMBL/GenBank/DDBJ whole genome shotgun (WGS) entry which is preliminary data.</text>
</comment>
<proteinExistence type="predicted"/>
<gene>
    <name evidence="1" type="ORF">GCM10023333_14640</name>
</gene>
<name>A0ABP9EUM0_9GAMM</name>